<feature type="coiled-coil region" evidence="1">
    <location>
        <begin position="36"/>
        <end position="63"/>
    </location>
</feature>
<protein>
    <submittedName>
        <fullName evidence="3">DUF948 domain-containing protein</fullName>
    </submittedName>
</protein>
<dbReference type="PANTHER" id="PTHR40070:SF1">
    <property type="entry name" value="UPF0478 PROTEIN YTXG"/>
    <property type="match status" value="1"/>
</dbReference>
<feature type="transmembrane region" description="Helical" evidence="2">
    <location>
        <begin position="6"/>
        <end position="29"/>
    </location>
</feature>
<organism evidence="3 4">
    <name type="scientific">Planococcus chinensis</name>
    <dbReference type="NCBI Taxonomy" id="272917"/>
    <lineage>
        <taxon>Bacteria</taxon>
        <taxon>Bacillati</taxon>
        <taxon>Bacillota</taxon>
        <taxon>Bacilli</taxon>
        <taxon>Bacillales</taxon>
        <taxon>Caryophanaceae</taxon>
        <taxon>Planococcus</taxon>
    </lineage>
</organism>
<dbReference type="RefSeq" id="WP_204893205.1">
    <property type="nucleotide sequence ID" value="NZ_JBHUFW010000008.1"/>
</dbReference>
<dbReference type="Proteomes" id="UP001597273">
    <property type="component" value="Unassembled WGS sequence"/>
</dbReference>
<dbReference type="EMBL" id="JBHUFW010000008">
    <property type="protein sequence ID" value="MFD1863516.1"/>
    <property type="molecule type" value="Genomic_DNA"/>
</dbReference>
<name>A0ABW4QIT0_9BACL</name>
<proteinExistence type="predicted"/>
<keyword evidence="4" id="KW-1185">Reference proteome</keyword>
<keyword evidence="2" id="KW-1133">Transmembrane helix</keyword>
<comment type="caution">
    <text evidence="3">The sequence shown here is derived from an EMBL/GenBank/DDBJ whole genome shotgun (WGS) entry which is preliminary data.</text>
</comment>
<dbReference type="PANTHER" id="PTHR40070">
    <property type="entry name" value="UPF0478 PROTEIN YTXG"/>
    <property type="match status" value="1"/>
</dbReference>
<reference evidence="4" key="1">
    <citation type="journal article" date="2019" name="Int. J. Syst. Evol. Microbiol.">
        <title>The Global Catalogue of Microorganisms (GCM) 10K type strain sequencing project: providing services to taxonomists for standard genome sequencing and annotation.</title>
        <authorList>
            <consortium name="The Broad Institute Genomics Platform"/>
            <consortium name="The Broad Institute Genome Sequencing Center for Infectious Disease"/>
            <person name="Wu L."/>
            <person name="Ma J."/>
        </authorList>
    </citation>
    <scope>NUCLEOTIDE SEQUENCE [LARGE SCALE GENOMIC DNA]</scope>
    <source>
        <strain evidence="4">CGMCC 1.15475</strain>
    </source>
</reference>
<evidence type="ECO:0000256" key="2">
    <source>
        <dbReference type="SAM" id="Phobius"/>
    </source>
</evidence>
<dbReference type="Pfam" id="PF06103">
    <property type="entry name" value="DUF948"/>
    <property type="match status" value="1"/>
</dbReference>
<accession>A0ABW4QIT0</accession>
<keyword evidence="2" id="KW-0472">Membrane</keyword>
<evidence type="ECO:0000313" key="4">
    <source>
        <dbReference type="Proteomes" id="UP001597273"/>
    </source>
</evidence>
<evidence type="ECO:0000256" key="1">
    <source>
        <dbReference type="SAM" id="Coils"/>
    </source>
</evidence>
<keyword evidence="1" id="KW-0175">Coiled coil</keyword>
<dbReference type="InterPro" id="IPR009293">
    <property type="entry name" value="UPF0478"/>
</dbReference>
<gene>
    <name evidence="3" type="ORF">ACFSDB_11365</name>
</gene>
<sequence length="159" mass="17896">MDSTMWLYIALAIVVLALIVAGIGVFLFIKGMKEPMKKIKGSADNLKDRMDKLKLETTSLQHHTNELKEDMQQKTEKVTVFLDAAKGTKNSVVDLNASVHAITSGIASRVDRDRSKTAQVNQWTNTAFGLLDLAKNRKNPEKREAAYYSTSVPEERHRY</sequence>
<keyword evidence="2" id="KW-0812">Transmembrane</keyword>
<evidence type="ECO:0000313" key="3">
    <source>
        <dbReference type="EMBL" id="MFD1863516.1"/>
    </source>
</evidence>